<feature type="chain" id="PRO_5014766427" evidence="1">
    <location>
        <begin position="26"/>
        <end position="83"/>
    </location>
</feature>
<evidence type="ECO:0000313" key="2">
    <source>
        <dbReference type="EMBL" id="MBW62481.1"/>
    </source>
</evidence>
<dbReference type="AlphaFoldDB" id="A0A2M4CBH1"/>
<accession>A0A2M4CBH1</accession>
<organism evidence="2">
    <name type="scientific">Anopheles marajoara</name>
    <dbReference type="NCBI Taxonomy" id="58244"/>
    <lineage>
        <taxon>Eukaryota</taxon>
        <taxon>Metazoa</taxon>
        <taxon>Ecdysozoa</taxon>
        <taxon>Arthropoda</taxon>
        <taxon>Hexapoda</taxon>
        <taxon>Insecta</taxon>
        <taxon>Pterygota</taxon>
        <taxon>Neoptera</taxon>
        <taxon>Endopterygota</taxon>
        <taxon>Diptera</taxon>
        <taxon>Nematocera</taxon>
        <taxon>Culicoidea</taxon>
        <taxon>Culicidae</taxon>
        <taxon>Anophelinae</taxon>
        <taxon>Anopheles</taxon>
    </lineage>
</organism>
<feature type="signal peptide" evidence="1">
    <location>
        <begin position="1"/>
        <end position="25"/>
    </location>
</feature>
<dbReference type="EMBL" id="GGFJ01013340">
    <property type="protein sequence ID" value="MBW62481.1"/>
    <property type="molecule type" value="Transcribed_RNA"/>
</dbReference>
<name>A0A2M4CBH1_9DIPT</name>
<sequence>MVPHFLTAAKNALIVIVLHLSLSSASVHHQGDRQDRLVVPLLKFHILPPWAVIKTADSRRQPANHVFPENFVSPQSLGVGAYG</sequence>
<proteinExistence type="predicted"/>
<reference evidence="2" key="1">
    <citation type="submission" date="2018-01" db="EMBL/GenBank/DDBJ databases">
        <title>An insight into the sialome of Amazonian anophelines.</title>
        <authorList>
            <person name="Ribeiro J.M."/>
            <person name="Scarpassa V."/>
            <person name="Calvo E."/>
        </authorList>
    </citation>
    <scope>NUCLEOTIDE SEQUENCE</scope>
    <source>
        <tissue evidence="2">Salivary glands</tissue>
    </source>
</reference>
<keyword evidence="1" id="KW-0732">Signal</keyword>
<protein>
    <submittedName>
        <fullName evidence="2">Putative secreted protein</fullName>
    </submittedName>
</protein>
<evidence type="ECO:0000256" key="1">
    <source>
        <dbReference type="SAM" id="SignalP"/>
    </source>
</evidence>